<reference evidence="2 3" key="1">
    <citation type="submission" date="2024-05" db="EMBL/GenBank/DDBJ databases">
        <title>A draft genome resource for the thread blight pathogen Marasmius tenuissimus strain MS-2.</title>
        <authorList>
            <person name="Yulfo-Soto G.E."/>
            <person name="Baruah I.K."/>
            <person name="Amoako-Attah I."/>
            <person name="Bukari Y."/>
            <person name="Meinhardt L.W."/>
            <person name="Bailey B.A."/>
            <person name="Cohen S.P."/>
        </authorList>
    </citation>
    <scope>NUCLEOTIDE SEQUENCE [LARGE SCALE GENOMIC DNA]</scope>
    <source>
        <strain evidence="2 3">MS-2</strain>
    </source>
</reference>
<comment type="caution">
    <text evidence="2">The sequence shown here is derived from an EMBL/GenBank/DDBJ whole genome shotgun (WGS) entry which is preliminary data.</text>
</comment>
<evidence type="ECO:0000313" key="2">
    <source>
        <dbReference type="EMBL" id="KAL0056867.1"/>
    </source>
</evidence>
<protein>
    <recommendedName>
        <fullName evidence="1">GST N-terminal domain-containing protein</fullName>
    </recommendedName>
</protein>
<dbReference type="Pfam" id="PF13417">
    <property type="entry name" value="GST_N_3"/>
    <property type="match status" value="1"/>
</dbReference>
<dbReference type="Gene3D" id="3.40.30.10">
    <property type="entry name" value="Glutaredoxin"/>
    <property type="match status" value="1"/>
</dbReference>
<proteinExistence type="predicted"/>
<feature type="domain" description="GST N-terminal" evidence="1">
    <location>
        <begin position="9"/>
        <end position="99"/>
    </location>
</feature>
<keyword evidence="3" id="KW-1185">Reference proteome</keyword>
<dbReference type="InterPro" id="IPR004045">
    <property type="entry name" value="Glutathione_S-Trfase_N"/>
</dbReference>
<gene>
    <name evidence="2" type="ORF">AAF712_016517</name>
</gene>
<dbReference type="InterPro" id="IPR036249">
    <property type="entry name" value="Thioredoxin-like_sf"/>
</dbReference>
<organism evidence="2 3">
    <name type="scientific">Marasmius tenuissimus</name>
    <dbReference type="NCBI Taxonomy" id="585030"/>
    <lineage>
        <taxon>Eukaryota</taxon>
        <taxon>Fungi</taxon>
        <taxon>Dikarya</taxon>
        <taxon>Basidiomycota</taxon>
        <taxon>Agaricomycotina</taxon>
        <taxon>Agaricomycetes</taxon>
        <taxon>Agaricomycetidae</taxon>
        <taxon>Agaricales</taxon>
        <taxon>Marasmiineae</taxon>
        <taxon>Marasmiaceae</taxon>
        <taxon>Marasmius</taxon>
    </lineage>
</organism>
<sequence>MITLYDTGPSSFPSHLGCGPYVRKIIFALNYKKLPFKLITLPLPTIESTAKSLGAPPTDTFPKTGLPKYTVPFLHDSNEVVSDSFAIAQYLDTAYPDTPRLFGEEKATIAAVKELIEAREEALKILFPIFMSRIVGLYSDELKAIVASRGLDLNATGRRSSRAMG</sequence>
<evidence type="ECO:0000313" key="3">
    <source>
        <dbReference type="Proteomes" id="UP001437256"/>
    </source>
</evidence>
<name>A0ABR2Z5I7_9AGAR</name>
<dbReference type="SUPFAM" id="SSF52833">
    <property type="entry name" value="Thioredoxin-like"/>
    <property type="match status" value="1"/>
</dbReference>
<dbReference type="Proteomes" id="UP001437256">
    <property type="component" value="Unassembled WGS sequence"/>
</dbReference>
<dbReference type="PROSITE" id="PS50404">
    <property type="entry name" value="GST_NTER"/>
    <property type="match status" value="1"/>
</dbReference>
<accession>A0ABR2Z5I7</accession>
<evidence type="ECO:0000259" key="1">
    <source>
        <dbReference type="PROSITE" id="PS50404"/>
    </source>
</evidence>
<dbReference type="EMBL" id="JBBXMP010000857">
    <property type="protein sequence ID" value="KAL0056867.1"/>
    <property type="molecule type" value="Genomic_DNA"/>
</dbReference>